<organism evidence="1 2">
    <name type="scientific">Monilinia fructigena</name>
    <dbReference type="NCBI Taxonomy" id="38457"/>
    <lineage>
        <taxon>Eukaryota</taxon>
        <taxon>Fungi</taxon>
        <taxon>Dikarya</taxon>
        <taxon>Ascomycota</taxon>
        <taxon>Pezizomycotina</taxon>
        <taxon>Leotiomycetes</taxon>
        <taxon>Helotiales</taxon>
        <taxon>Sclerotiniaceae</taxon>
        <taxon>Monilinia</taxon>
    </lineage>
</organism>
<dbReference type="Proteomes" id="UP000249056">
    <property type="component" value="Unassembled WGS sequence"/>
</dbReference>
<gene>
    <name evidence="1" type="ORF">DID88_000830</name>
</gene>
<proteinExistence type="predicted"/>
<dbReference type="AlphaFoldDB" id="A0A395IIY8"/>
<dbReference type="EMBL" id="QKRW01000043">
    <property type="protein sequence ID" value="RAL60210.1"/>
    <property type="molecule type" value="Genomic_DNA"/>
</dbReference>
<name>A0A395IIY8_9HELO</name>
<accession>A0A395IIY8</accession>
<sequence>MRTGFPCYPLFPGYLREIEKLWLLSEFIGSRPSRVLEIAFLSSSKLRASHRKQLLSLSLSSISLSKTQT</sequence>
<evidence type="ECO:0000313" key="2">
    <source>
        <dbReference type="Proteomes" id="UP000249056"/>
    </source>
</evidence>
<comment type="caution">
    <text evidence="1">The sequence shown here is derived from an EMBL/GenBank/DDBJ whole genome shotgun (WGS) entry which is preliminary data.</text>
</comment>
<reference evidence="1 2" key="1">
    <citation type="submission" date="2018-06" db="EMBL/GenBank/DDBJ databases">
        <title>Genome Sequence of the Brown Rot Fungal Pathogen Monilinia fructigena.</title>
        <authorList>
            <person name="Landi L."/>
            <person name="De Miccolis Angelini R.M."/>
            <person name="Pollastro S."/>
            <person name="Abate D."/>
            <person name="Faretra F."/>
            <person name="Romanazzi G."/>
        </authorList>
    </citation>
    <scope>NUCLEOTIDE SEQUENCE [LARGE SCALE GENOMIC DNA]</scope>
    <source>
        <strain evidence="1 2">Mfrg269</strain>
    </source>
</reference>
<evidence type="ECO:0000313" key="1">
    <source>
        <dbReference type="EMBL" id="RAL60210.1"/>
    </source>
</evidence>
<keyword evidence="2" id="KW-1185">Reference proteome</keyword>
<protein>
    <submittedName>
        <fullName evidence="1">Uncharacterized protein</fullName>
    </submittedName>
</protein>